<evidence type="ECO:0000313" key="2">
    <source>
        <dbReference type="EMBL" id="KLO08810.1"/>
    </source>
</evidence>
<keyword evidence="3" id="KW-1185">Reference proteome</keyword>
<protein>
    <submittedName>
        <fullName evidence="2">Uncharacterized protein</fullName>
    </submittedName>
</protein>
<gene>
    <name evidence="2" type="ORF">SCHPADRAFT_893577</name>
</gene>
<proteinExistence type="predicted"/>
<dbReference type="Proteomes" id="UP000053477">
    <property type="component" value="Unassembled WGS sequence"/>
</dbReference>
<name>A0A0H2RAC7_9AGAM</name>
<reference evidence="2 3" key="1">
    <citation type="submission" date="2015-04" db="EMBL/GenBank/DDBJ databases">
        <title>Complete genome sequence of Schizopora paradoxa KUC8140, a cosmopolitan wood degrader in East Asia.</title>
        <authorList>
            <consortium name="DOE Joint Genome Institute"/>
            <person name="Min B."/>
            <person name="Park H."/>
            <person name="Jang Y."/>
            <person name="Kim J.-J."/>
            <person name="Kim K.H."/>
            <person name="Pangilinan J."/>
            <person name="Lipzen A."/>
            <person name="Riley R."/>
            <person name="Grigoriev I.V."/>
            <person name="Spatafora J.W."/>
            <person name="Choi I.-G."/>
        </authorList>
    </citation>
    <scope>NUCLEOTIDE SEQUENCE [LARGE SCALE GENOMIC DNA]</scope>
    <source>
        <strain evidence="2 3">KUC8140</strain>
    </source>
</reference>
<dbReference type="AlphaFoldDB" id="A0A0H2RAC7"/>
<feature type="region of interest" description="Disordered" evidence="1">
    <location>
        <begin position="1"/>
        <end position="20"/>
    </location>
</feature>
<dbReference type="InParanoid" id="A0A0H2RAC7"/>
<organism evidence="2 3">
    <name type="scientific">Schizopora paradoxa</name>
    <dbReference type="NCBI Taxonomy" id="27342"/>
    <lineage>
        <taxon>Eukaryota</taxon>
        <taxon>Fungi</taxon>
        <taxon>Dikarya</taxon>
        <taxon>Basidiomycota</taxon>
        <taxon>Agaricomycotina</taxon>
        <taxon>Agaricomycetes</taxon>
        <taxon>Hymenochaetales</taxon>
        <taxon>Schizoporaceae</taxon>
        <taxon>Schizopora</taxon>
    </lineage>
</organism>
<dbReference type="EMBL" id="KQ086076">
    <property type="protein sequence ID" value="KLO08810.1"/>
    <property type="molecule type" value="Genomic_DNA"/>
</dbReference>
<sequence>MDAPWDGMDREMGGRGHEGEVVTQRASSLNPSIFSSTVWIVASNVGRGVGAGRSLQRLVVESLHAPCLPRPRSITPLRRLSPSMPLCRRRCNPRSPQEYDGIAWHSRFGAGVLFVYSRSVPWLCEDVDTTYQQSASASEAMALDLAQDGTPVFAGHLPHADGTFRTRANCNTTYIAPPTAVHAVSI</sequence>
<evidence type="ECO:0000313" key="3">
    <source>
        <dbReference type="Proteomes" id="UP000053477"/>
    </source>
</evidence>
<feature type="compositionally biased region" description="Basic and acidic residues" evidence="1">
    <location>
        <begin position="7"/>
        <end position="20"/>
    </location>
</feature>
<accession>A0A0H2RAC7</accession>
<evidence type="ECO:0000256" key="1">
    <source>
        <dbReference type="SAM" id="MobiDB-lite"/>
    </source>
</evidence>